<evidence type="ECO:0000256" key="1">
    <source>
        <dbReference type="SAM" id="MobiDB-lite"/>
    </source>
</evidence>
<dbReference type="Proteomes" id="UP001519460">
    <property type="component" value="Unassembled WGS sequence"/>
</dbReference>
<accession>A0ABD0K5U6</accession>
<proteinExistence type="predicted"/>
<feature type="compositionally biased region" description="Basic and acidic residues" evidence="1">
    <location>
        <begin position="93"/>
        <end position="113"/>
    </location>
</feature>
<evidence type="ECO:0000313" key="2">
    <source>
        <dbReference type="EMBL" id="KAK7482306.1"/>
    </source>
</evidence>
<organism evidence="2 3">
    <name type="scientific">Batillaria attramentaria</name>
    <dbReference type="NCBI Taxonomy" id="370345"/>
    <lineage>
        <taxon>Eukaryota</taxon>
        <taxon>Metazoa</taxon>
        <taxon>Spiralia</taxon>
        <taxon>Lophotrochozoa</taxon>
        <taxon>Mollusca</taxon>
        <taxon>Gastropoda</taxon>
        <taxon>Caenogastropoda</taxon>
        <taxon>Sorbeoconcha</taxon>
        <taxon>Cerithioidea</taxon>
        <taxon>Batillariidae</taxon>
        <taxon>Batillaria</taxon>
    </lineage>
</organism>
<evidence type="ECO:0000313" key="3">
    <source>
        <dbReference type="Proteomes" id="UP001519460"/>
    </source>
</evidence>
<dbReference type="AlphaFoldDB" id="A0ABD0K5U6"/>
<gene>
    <name evidence="2" type="ORF">BaRGS_00026434</name>
</gene>
<name>A0ABD0K5U6_9CAEN</name>
<feature type="region of interest" description="Disordered" evidence="1">
    <location>
        <begin position="85"/>
        <end position="127"/>
    </location>
</feature>
<protein>
    <submittedName>
        <fullName evidence="2">Uncharacterized protein</fullName>
    </submittedName>
</protein>
<reference evidence="2 3" key="1">
    <citation type="journal article" date="2023" name="Sci. Data">
        <title>Genome assembly of the Korean intertidal mud-creeper Batillaria attramentaria.</title>
        <authorList>
            <person name="Patra A.K."/>
            <person name="Ho P.T."/>
            <person name="Jun S."/>
            <person name="Lee S.J."/>
            <person name="Kim Y."/>
            <person name="Won Y.J."/>
        </authorList>
    </citation>
    <scope>NUCLEOTIDE SEQUENCE [LARGE SCALE GENOMIC DNA]</scope>
    <source>
        <strain evidence="2">Wonlab-2016</strain>
    </source>
</reference>
<dbReference type="EMBL" id="JACVVK020000247">
    <property type="protein sequence ID" value="KAK7482306.1"/>
    <property type="molecule type" value="Genomic_DNA"/>
</dbReference>
<comment type="caution">
    <text evidence="2">The sequence shown here is derived from an EMBL/GenBank/DDBJ whole genome shotgun (WGS) entry which is preliminary data.</text>
</comment>
<keyword evidence="3" id="KW-1185">Reference proteome</keyword>
<sequence>MKQSFRQKQPQQMFQCRSNLDVYVCVVGVSFSGPSTQAFTQDSGLGGVSENQYEIRTALSFVRRVLCPVLRTAVQLSDHGILGPGDNTLCRGQKREDQRTTSRSRGTADHKESAQVSTDNILRLSHERRNDVDNGMYTRGTALYLI</sequence>